<dbReference type="InterPro" id="IPR008183">
    <property type="entry name" value="Aldose_1/G6P_1-epimerase"/>
</dbReference>
<name>A0A8I1HRD7_9CORY</name>
<dbReference type="InterPro" id="IPR011013">
    <property type="entry name" value="Gal_mutarotase_sf_dom"/>
</dbReference>
<reference evidence="1 2" key="1">
    <citation type="submission" date="2020-12" db="EMBL/GenBank/DDBJ databases">
        <title>Draft genome sequence of the commensal strain Corynebacterium tuberculostearicum MFP09/CIP 102622 isolated from human skin.</title>
        <authorList>
            <person name="Boukerb A.M."/>
            <person name="Janvier X."/>
            <person name="Feuilloley M.G.J."/>
            <person name="Groboillot A."/>
        </authorList>
    </citation>
    <scope>NUCLEOTIDE SEQUENCE [LARGE SCALE GENOMIC DNA]</scope>
    <source>
        <strain evidence="1 2">CIP 102622</strain>
    </source>
</reference>
<dbReference type="AlphaFoldDB" id="A0A8I1HRD7"/>
<dbReference type="Proteomes" id="UP000603369">
    <property type="component" value="Unassembled WGS sequence"/>
</dbReference>
<dbReference type="Pfam" id="PF01263">
    <property type="entry name" value="Aldose_epim"/>
    <property type="match status" value="1"/>
</dbReference>
<dbReference type="GO" id="GO:0005975">
    <property type="term" value="P:carbohydrate metabolic process"/>
    <property type="evidence" value="ECO:0007669"/>
    <property type="project" value="InterPro"/>
</dbReference>
<comment type="caution">
    <text evidence="1">The sequence shown here is derived from an EMBL/GenBank/DDBJ whole genome shotgun (WGS) entry which is preliminary data.</text>
</comment>
<accession>A0A8I1HRD7</accession>
<evidence type="ECO:0000313" key="1">
    <source>
        <dbReference type="EMBL" id="MBK3428114.1"/>
    </source>
</evidence>
<dbReference type="InterPro" id="IPR014718">
    <property type="entry name" value="GH-type_carb-bd"/>
</dbReference>
<dbReference type="SUPFAM" id="SSF74650">
    <property type="entry name" value="Galactose mutarotase-like"/>
    <property type="match status" value="1"/>
</dbReference>
<proteinExistence type="predicted"/>
<dbReference type="GO" id="GO:0016853">
    <property type="term" value="F:isomerase activity"/>
    <property type="evidence" value="ECO:0007669"/>
    <property type="project" value="InterPro"/>
</dbReference>
<gene>
    <name evidence="1" type="ORF">JDP02_06255</name>
</gene>
<dbReference type="GO" id="GO:0030246">
    <property type="term" value="F:carbohydrate binding"/>
    <property type="evidence" value="ECO:0007669"/>
    <property type="project" value="InterPro"/>
</dbReference>
<dbReference type="Gene3D" id="2.70.98.10">
    <property type="match status" value="1"/>
</dbReference>
<evidence type="ECO:0000313" key="2">
    <source>
        <dbReference type="Proteomes" id="UP000603369"/>
    </source>
</evidence>
<sequence>MTSGGAAGPDADYPSVALAHGDYAAEIGLFGGALKALTYRGAPLVESYEGKPPLMAGVVLAPWPNRTEDGWFEWQGTGHQLEINEPERNNAIHGFAVDWWRIKERADNRVVITFDIEPRQGWPWAIQLEATYALDEQGLHHQLTARTTEPGEVPFAYGLHLYLSPQGAGAEEAVLSVDVGKRYLLCARNLPTGKTEQVRIVNQPIAEVDWDDCFHGEGPLTAVYSAGGKGVRLEMGEGLNWVQMFTPADFPRAGGPGKALAVEPMSAPPNALRSGEDLVRLSAQNPQRFTLRLAAENNN</sequence>
<dbReference type="RefSeq" id="WP_200435801.1">
    <property type="nucleotide sequence ID" value="NZ_JAEHFL010000008.1"/>
</dbReference>
<protein>
    <submittedName>
        <fullName evidence="1">Aldose epimerase</fullName>
    </submittedName>
</protein>
<organism evidence="1 2">
    <name type="scientific">Corynebacterium tuberculostearicum</name>
    <dbReference type="NCBI Taxonomy" id="38304"/>
    <lineage>
        <taxon>Bacteria</taxon>
        <taxon>Bacillati</taxon>
        <taxon>Actinomycetota</taxon>
        <taxon>Actinomycetes</taxon>
        <taxon>Mycobacteriales</taxon>
        <taxon>Corynebacteriaceae</taxon>
        <taxon>Corynebacterium</taxon>
    </lineage>
</organism>
<keyword evidence="2" id="KW-1185">Reference proteome</keyword>
<dbReference type="EMBL" id="JAEHFL010000008">
    <property type="protein sequence ID" value="MBK3428114.1"/>
    <property type="molecule type" value="Genomic_DNA"/>
</dbReference>